<dbReference type="Pfam" id="PF00534">
    <property type="entry name" value="Glycos_transf_1"/>
    <property type="match status" value="1"/>
</dbReference>
<feature type="domain" description="Glycosyl transferase family 1" evidence="1">
    <location>
        <begin position="180"/>
        <end position="338"/>
    </location>
</feature>
<organism evidence="2 3">
    <name type="scientific">Chitinophaga fulva</name>
    <dbReference type="NCBI Taxonomy" id="2728842"/>
    <lineage>
        <taxon>Bacteria</taxon>
        <taxon>Pseudomonadati</taxon>
        <taxon>Bacteroidota</taxon>
        <taxon>Chitinophagia</taxon>
        <taxon>Chitinophagales</taxon>
        <taxon>Chitinophagaceae</taxon>
        <taxon>Chitinophaga</taxon>
    </lineage>
</organism>
<gene>
    <name evidence="2" type="ORF">HHL17_08645</name>
</gene>
<name>A0A848GGK4_9BACT</name>
<dbReference type="PANTHER" id="PTHR12526:SF630">
    <property type="entry name" value="GLYCOSYLTRANSFERASE"/>
    <property type="match status" value="1"/>
</dbReference>
<dbReference type="Proteomes" id="UP000583266">
    <property type="component" value="Unassembled WGS sequence"/>
</dbReference>
<proteinExistence type="predicted"/>
<keyword evidence="3" id="KW-1185">Reference proteome</keyword>
<evidence type="ECO:0000313" key="3">
    <source>
        <dbReference type="Proteomes" id="UP000583266"/>
    </source>
</evidence>
<dbReference type="InterPro" id="IPR001296">
    <property type="entry name" value="Glyco_trans_1"/>
</dbReference>
<comment type="caution">
    <text evidence="2">The sequence shown here is derived from an EMBL/GenBank/DDBJ whole genome shotgun (WGS) entry which is preliminary data.</text>
</comment>
<evidence type="ECO:0000259" key="1">
    <source>
        <dbReference type="Pfam" id="PF00534"/>
    </source>
</evidence>
<accession>A0A848GGK4</accession>
<dbReference type="Gene3D" id="3.40.50.2000">
    <property type="entry name" value="Glycogen Phosphorylase B"/>
    <property type="match status" value="2"/>
</dbReference>
<evidence type="ECO:0000313" key="2">
    <source>
        <dbReference type="EMBL" id="NML37266.1"/>
    </source>
</evidence>
<dbReference type="RefSeq" id="WP_169224336.1">
    <property type="nucleotide sequence ID" value="NZ_JABBGC010000001.1"/>
</dbReference>
<reference evidence="2 3" key="1">
    <citation type="submission" date="2020-04" db="EMBL/GenBank/DDBJ databases">
        <title>Chitinophaga sp. G-6-1-13 sp. nov., isolated from soil.</title>
        <authorList>
            <person name="Dahal R.H."/>
            <person name="Chaudhary D.K."/>
        </authorList>
    </citation>
    <scope>NUCLEOTIDE SEQUENCE [LARGE SCALE GENOMIC DNA]</scope>
    <source>
        <strain evidence="2 3">G-6-1-13</strain>
    </source>
</reference>
<dbReference type="SUPFAM" id="SSF53756">
    <property type="entry name" value="UDP-Glycosyltransferase/glycogen phosphorylase"/>
    <property type="match status" value="1"/>
</dbReference>
<dbReference type="PANTHER" id="PTHR12526">
    <property type="entry name" value="GLYCOSYLTRANSFERASE"/>
    <property type="match status" value="1"/>
</dbReference>
<dbReference type="AlphaFoldDB" id="A0A848GGK4"/>
<dbReference type="CDD" id="cd03820">
    <property type="entry name" value="GT4_AmsD-like"/>
    <property type="match status" value="1"/>
</dbReference>
<sequence length="362" mass="41250">MKILYCIFALDVPGGMQRVLTTKANYLAENAGYQVHIAICSGEPGAAFYPLSPKITVHQVHEPYRQKLTSLLFSLKPAITVSMYGKEHRFLYKINDGSRKILEFHFTRNYLLHLVRGIKNLRFRKLRLVYVWLIQQQERRFSRHYDRLVLLTNADKKLWRDQSNIAVIPNPLPFTSPEKSNLTVKRVIAIGRLMAVKGFDLLIDAWRLVVLDYPDWELAIFGEGQDEALLAGKIKEYGLTETVALQPPTQDVRREFLQSAICAFPSRSDGFGLVLIEAMECGVPCVAFDCECGPGEIITDEVNGLLVPQQDVAMFAAALMRLMASRTLREDLGAKAIQMASKYRADKIMPHWEELFYTVLHE</sequence>
<dbReference type="GO" id="GO:0016757">
    <property type="term" value="F:glycosyltransferase activity"/>
    <property type="evidence" value="ECO:0007669"/>
    <property type="project" value="InterPro"/>
</dbReference>
<dbReference type="EMBL" id="JABBGC010000001">
    <property type="protein sequence ID" value="NML37266.1"/>
    <property type="molecule type" value="Genomic_DNA"/>
</dbReference>
<keyword evidence="2" id="KW-0808">Transferase</keyword>
<protein>
    <submittedName>
        <fullName evidence="2">Glycosyltransferase family 4 protein</fullName>
    </submittedName>
</protein>